<evidence type="ECO:0000313" key="3">
    <source>
        <dbReference type="Proteomes" id="UP000824120"/>
    </source>
</evidence>
<evidence type="ECO:0000313" key="2">
    <source>
        <dbReference type="EMBL" id="KAG5569933.1"/>
    </source>
</evidence>
<name>A0A9J5W349_SOLCO</name>
<evidence type="ECO:0000256" key="1">
    <source>
        <dbReference type="SAM" id="Phobius"/>
    </source>
</evidence>
<dbReference type="EMBL" id="JACXVP010000012">
    <property type="protein sequence ID" value="KAG5569933.1"/>
    <property type="molecule type" value="Genomic_DNA"/>
</dbReference>
<protein>
    <recommendedName>
        <fullName evidence="4">Transmembrane protein</fullName>
    </recommendedName>
</protein>
<dbReference type="PROSITE" id="PS51257">
    <property type="entry name" value="PROKAR_LIPOPROTEIN"/>
    <property type="match status" value="1"/>
</dbReference>
<comment type="caution">
    <text evidence="2">The sequence shown here is derived from an EMBL/GenBank/DDBJ whole genome shotgun (WGS) entry which is preliminary data.</text>
</comment>
<evidence type="ECO:0008006" key="4">
    <source>
        <dbReference type="Google" id="ProtNLM"/>
    </source>
</evidence>
<gene>
    <name evidence="2" type="ORF">H5410_059699</name>
</gene>
<reference evidence="2 3" key="1">
    <citation type="submission" date="2020-09" db="EMBL/GenBank/DDBJ databases">
        <title>De no assembly of potato wild relative species, Solanum commersonii.</title>
        <authorList>
            <person name="Cho K."/>
        </authorList>
    </citation>
    <scope>NUCLEOTIDE SEQUENCE [LARGE SCALE GENOMIC DNA]</scope>
    <source>
        <strain evidence="2">LZ3.2</strain>
        <tissue evidence="2">Leaf</tissue>
    </source>
</reference>
<keyword evidence="1" id="KW-0472">Membrane</keyword>
<dbReference type="Proteomes" id="UP000824120">
    <property type="component" value="Chromosome 12"/>
</dbReference>
<dbReference type="AlphaFoldDB" id="A0A9J5W349"/>
<keyword evidence="1" id="KW-0812">Transmembrane</keyword>
<organism evidence="2 3">
    <name type="scientific">Solanum commersonii</name>
    <name type="common">Commerson's wild potato</name>
    <name type="synonym">Commerson's nightshade</name>
    <dbReference type="NCBI Taxonomy" id="4109"/>
    <lineage>
        <taxon>Eukaryota</taxon>
        <taxon>Viridiplantae</taxon>
        <taxon>Streptophyta</taxon>
        <taxon>Embryophyta</taxon>
        <taxon>Tracheophyta</taxon>
        <taxon>Spermatophyta</taxon>
        <taxon>Magnoliopsida</taxon>
        <taxon>eudicotyledons</taxon>
        <taxon>Gunneridae</taxon>
        <taxon>Pentapetalae</taxon>
        <taxon>asterids</taxon>
        <taxon>lamiids</taxon>
        <taxon>Solanales</taxon>
        <taxon>Solanaceae</taxon>
        <taxon>Solanoideae</taxon>
        <taxon>Solaneae</taxon>
        <taxon>Solanum</taxon>
    </lineage>
</organism>
<keyword evidence="3" id="KW-1185">Reference proteome</keyword>
<accession>A0A9J5W349</accession>
<proteinExistence type="predicted"/>
<sequence length="135" mass="14903">MVFRAWSSLFDGAWRFVDGWLLGLGVCGCWVCFHGVWGVIWILVRDGGSDGFGVGCVDACGNGLCERNDFLWEKKEGDGEKTIAASGVVGDGGEKGEIVLQIEIRGDKESGTDYFCGIRKREKRNSKSYKRSMHI</sequence>
<feature type="transmembrane region" description="Helical" evidence="1">
    <location>
        <begin position="20"/>
        <end position="44"/>
    </location>
</feature>
<keyword evidence="1" id="KW-1133">Transmembrane helix</keyword>